<keyword evidence="12" id="KW-1185">Reference proteome</keyword>
<keyword evidence="5" id="KW-0805">Transcription regulation</keyword>
<evidence type="ECO:0000256" key="5">
    <source>
        <dbReference type="ARBA" id="ARBA00023015"/>
    </source>
</evidence>
<dbReference type="RefSeq" id="WP_117157263.1">
    <property type="nucleotide sequence ID" value="NZ_BMLG01000002.1"/>
</dbReference>
<feature type="domain" description="Response regulatory" evidence="10">
    <location>
        <begin position="2"/>
        <end position="119"/>
    </location>
</feature>
<evidence type="ECO:0000256" key="8">
    <source>
        <dbReference type="PROSITE-ProRule" id="PRU00169"/>
    </source>
</evidence>
<evidence type="ECO:0000256" key="2">
    <source>
        <dbReference type="ARBA" id="ARBA00022490"/>
    </source>
</evidence>
<dbReference type="PRINTS" id="PR00032">
    <property type="entry name" value="HTHARAC"/>
</dbReference>
<dbReference type="Proteomes" id="UP000618460">
    <property type="component" value="Unassembled WGS sequence"/>
</dbReference>
<dbReference type="Pfam" id="PF12833">
    <property type="entry name" value="HTH_18"/>
    <property type="match status" value="1"/>
</dbReference>
<protein>
    <recommendedName>
        <fullName evidence="13">Response regulator</fullName>
    </recommendedName>
</protein>
<dbReference type="Gene3D" id="3.40.50.2300">
    <property type="match status" value="1"/>
</dbReference>
<keyword evidence="3 8" id="KW-0597">Phosphoprotein</keyword>
<name>A0A917WS84_9BACI</name>
<dbReference type="Gene3D" id="1.10.10.60">
    <property type="entry name" value="Homeodomain-like"/>
    <property type="match status" value="2"/>
</dbReference>
<evidence type="ECO:0000256" key="4">
    <source>
        <dbReference type="ARBA" id="ARBA00023012"/>
    </source>
</evidence>
<dbReference type="SMART" id="SM00342">
    <property type="entry name" value="HTH_ARAC"/>
    <property type="match status" value="1"/>
</dbReference>
<keyword evidence="2" id="KW-0963">Cytoplasm</keyword>
<dbReference type="EMBL" id="BMLG01000002">
    <property type="protein sequence ID" value="GGM24222.1"/>
    <property type="molecule type" value="Genomic_DNA"/>
</dbReference>
<gene>
    <name evidence="11" type="ORF">GCM10011351_07490</name>
</gene>
<dbReference type="InterPro" id="IPR018062">
    <property type="entry name" value="HTH_AraC-typ_CS"/>
</dbReference>
<dbReference type="CDD" id="cd17536">
    <property type="entry name" value="REC_YesN-like"/>
    <property type="match status" value="1"/>
</dbReference>
<proteinExistence type="predicted"/>
<evidence type="ECO:0000259" key="9">
    <source>
        <dbReference type="PROSITE" id="PS01124"/>
    </source>
</evidence>
<dbReference type="PROSITE" id="PS01124">
    <property type="entry name" value="HTH_ARAC_FAMILY_2"/>
    <property type="match status" value="1"/>
</dbReference>
<dbReference type="GO" id="GO:0000160">
    <property type="term" value="P:phosphorelay signal transduction system"/>
    <property type="evidence" value="ECO:0007669"/>
    <property type="project" value="UniProtKB-KW"/>
</dbReference>
<evidence type="ECO:0000256" key="7">
    <source>
        <dbReference type="ARBA" id="ARBA00023163"/>
    </source>
</evidence>
<evidence type="ECO:0000313" key="11">
    <source>
        <dbReference type="EMBL" id="GGM24222.1"/>
    </source>
</evidence>
<dbReference type="AlphaFoldDB" id="A0A917WS84"/>
<evidence type="ECO:0000313" key="12">
    <source>
        <dbReference type="Proteomes" id="UP000618460"/>
    </source>
</evidence>
<dbReference type="SUPFAM" id="SSF52172">
    <property type="entry name" value="CheY-like"/>
    <property type="match status" value="1"/>
</dbReference>
<dbReference type="SUPFAM" id="SSF46689">
    <property type="entry name" value="Homeodomain-like"/>
    <property type="match status" value="2"/>
</dbReference>
<dbReference type="OrthoDB" id="159632at2"/>
<sequence>MKALIIDDEKHVREGLILLANWENVGITCILEAADGLEAKKLIQQHKPEIIFTDMHMPKCDGIQLIKWLYTSECTSKIIAVSGYDDFKYMKNAITYGIFDYLLKPININDLNETLSKAVKEWKEQNKVRLSNKIHDQAIWDHQLSNVLDKPNPPLIIVDYIKEKYDVNIVQELCTIGLFSIKMYLSKHNQEDTRSIISSILTICNDKLSKYKKGIAFRNINKEDEIVLLLWQLNEEHYVINQIILQIKQETNINCFIALGEPALQLVDTYQSAREIYKTHNLMEVDFQSIVTKQQTNDSFQTTQLFDYTEEIKWAMQSGSMEQLDKILKKIFTTFQKNNCFTMEQLELWESQFNILKEHWLKEYEINKSDHIYIGTDYWNENGSFNFNKFQEEKRREFYDLLTKMHHVHFRKEKSSVQLIEEYIKNNFQKDITLSDIAERFYLSREYISRKFKKQFNKTITDYITQLRIEKSKELLKNPHLKVYEVGSSVGYKNDKYFIKVFKKIEGITPREYADSTRTTTNTLNS</sequence>
<evidence type="ECO:0000259" key="10">
    <source>
        <dbReference type="PROSITE" id="PS50110"/>
    </source>
</evidence>
<dbReference type="GO" id="GO:0005737">
    <property type="term" value="C:cytoplasm"/>
    <property type="evidence" value="ECO:0007669"/>
    <property type="project" value="UniProtKB-SubCell"/>
</dbReference>
<dbReference type="InterPro" id="IPR011006">
    <property type="entry name" value="CheY-like_superfamily"/>
</dbReference>
<accession>A0A917WS84</accession>
<reference evidence="11" key="1">
    <citation type="journal article" date="2014" name="Int. J. Syst. Evol. Microbiol.">
        <title>Complete genome sequence of Corynebacterium casei LMG S-19264T (=DSM 44701T), isolated from a smear-ripened cheese.</title>
        <authorList>
            <consortium name="US DOE Joint Genome Institute (JGI-PGF)"/>
            <person name="Walter F."/>
            <person name="Albersmeier A."/>
            <person name="Kalinowski J."/>
            <person name="Ruckert C."/>
        </authorList>
    </citation>
    <scope>NUCLEOTIDE SEQUENCE</scope>
    <source>
        <strain evidence="11">CGMCC 1.6333</strain>
    </source>
</reference>
<dbReference type="GO" id="GO:0043565">
    <property type="term" value="F:sequence-specific DNA binding"/>
    <property type="evidence" value="ECO:0007669"/>
    <property type="project" value="InterPro"/>
</dbReference>
<dbReference type="Pfam" id="PF00072">
    <property type="entry name" value="Response_reg"/>
    <property type="match status" value="1"/>
</dbReference>
<dbReference type="InterPro" id="IPR009057">
    <property type="entry name" value="Homeodomain-like_sf"/>
</dbReference>
<dbReference type="InterPro" id="IPR020449">
    <property type="entry name" value="Tscrpt_reg_AraC-type_HTH"/>
</dbReference>
<dbReference type="GO" id="GO:0003700">
    <property type="term" value="F:DNA-binding transcription factor activity"/>
    <property type="evidence" value="ECO:0007669"/>
    <property type="project" value="InterPro"/>
</dbReference>
<dbReference type="SMART" id="SM00448">
    <property type="entry name" value="REC"/>
    <property type="match status" value="1"/>
</dbReference>
<evidence type="ECO:0000256" key="3">
    <source>
        <dbReference type="ARBA" id="ARBA00022553"/>
    </source>
</evidence>
<dbReference type="PROSITE" id="PS00041">
    <property type="entry name" value="HTH_ARAC_FAMILY_1"/>
    <property type="match status" value="1"/>
</dbReference>
<dbReference type="PANTHER" id="PTHR42713">
    <property type="entry name" value="HISTIDINE KINASE-RELATED"/>
    <property type="match status" value="1"/>
</dbReference>
<dbReference type="InterPro" id="IPR018060">
    <property type="entry name" value="HTH_AraC"/>
</dbReference>
<comment type="subcellular location">
    <subcellularLocation>
        <location evidence="1">Cytoplasm</location>
    </subcellularLocation>
</comment>
<comment type="caution">
    <text evidence="11">The sequence shown here is derived from an EMBL/GenBank/DDBJ whole genome shotgun (WGS) entry which is preliminary data.</text>
</comment>
<keyword evidence="6" id="KW-0238">DNA-binding</keyword>
<keyword evidence="4" id="KW-0902">Two-component regulatory system</keyword>
<feature type="domain" description="HTH araC/xylS-type" evidence="9">
    <location>
        <begin position="418"/>
        <end position="516"/>
    </location>
</feature>
<evidence type="ECO:0000256" key="6">
    <source>
        <dbReference type="ARBA" id="ARBA00023125"/>
    </source>
</evidence>
<evidence type="ECO:0000256" key="1">
    <source>
        <dbReference type="ARBA" id="ARBA00004496"/>
    </source>
</evidence>
<dbReference type="InterPro" id="IPR051552">
    <property type="entry name" value="HptR"/>
</dbReference>
<dbReference type="PROSITE" id="PS50110">
    <property type="entry name" value="RESPONSE_REGULATORY"/>
    <property type="match status" value="1"/>
</dbReference>
<keyword evidence="7" id="KW-0804">Transcription</keyword>
<dbReference type="InterPro" id="IPR001789">
    <property type="entry name" value="Sig_transdc_resp-reg_receiver"/>
</dbReference>
<organism evidence="11 12">
    <name type="scientific">Paraliobacillus quinghaiensis</name>
    <dbReference type="NCBI Taxonomy" id="470815"/>
    <lineage>
        <taxon>Bacteria</taxon>
        <taxon>Bacillati</taxon>
        <taxon>Bacillota</taxon>
        <taxon>Bacilli</taxon>
        <taxon>Bacillales</taxon>
        <taxon>Bacillaceae</taxon>
        <taxon>Paraliobacillus</taxon>
    </lineage>
</organism>
<evidence type="ECO:0008006" key="13">
    <source>
        <dbReference type="Google" id="ProtNLM"/>
    </source>
</evidence>
<dbReference type="PANTHER" id="PTHR42713:SF3">
    <property type="entry name" value="TRANSCRIPTIONAL REGULATORY PROTEIN HPTR"/>
    <property type="match status" value="1"/>
</dbReference>
<reference evidence="11" key="2">
    <citation type="submission" date="2020-09" db="EMBL/GenBank/DDBJ databases">
        <authorList>
            <person name="Sun Q."/>
            <person name="Zhou Y."/>
        </authorList>
    </citation>
    <scope>NUCLEOTIDE SEQUENCE</scope>
    <source>
        <strain evidence="11">CGMCC 1.6333</strain>
    </source>
</reference>
<feature type="modified residue" description="4-aspartylphosphate" evidence="8">
    <location>
        <position position="54"/>
    </location>
</feature>